<accession>A0ABD3NJB9</accession>
<dbReference type="Gene3D" id="3.40.50.300">
    <property type="entry name" value="P-loop containing nucleotide triphosphate hydrolases"/>
    <property type="match status" value="1"/>
</dbReference>
<dbReference type="InterPro" id="IPR027417">
    <property type="entry name" value="P-loop_NTPase"/>
</dbReference>
<reference evidence="4 5" key="1">
    <citation type="journal article" date="2020" name="G3 (Bethesda)">
        <title>Improved Reference Genome for Cyclotella cryptica CCMP332, a Model for Cell Wall Morphogenesis, Salinity Adaptation, and Lipid Production in Diatoms (Bacillariophyta).</title>
        <authorList>
            <person name="Roberts W.R."/>
            <person name="Downey K.M."/>
            <person name="Ruck E.C."/>
            <person name="Traller J.C."/>
            <person name="Alverson A.J."/>
        </authorList>
    </citation>
    <scope>NUCLEOTIDE SEQUENCE [LARGE SCALE GENOMIC DNA]</scope>
    <source>
        <strain evidence="4 5">CCMP332</strain>
    </source>
</reference>
<dbReference type="SMART" id="SM00369">
    <property type="entry name" value="LRR_TYP"/>
    <property type="match status" value="3"/>
</dbReference>
<feature type="compositionally biased region" description="Polar residues" evidence="3">
    <location>
        <begin position="1"/>
        <end position="10"/>
    </location>
</feature>
<dbReference type="Pfam" id="PF13855">
    <property type="entry name" value="LRR_8"/>
    <property type="match status" value="1"/>
</dbReference>
<evidence type="ECO:0000256" key="2">
    <source>
        <dbReference type="ARBA" id="ARBA00022737"/>
    </source>
</evidence>
<dbReference type="PANTHER" id="PTHR48051:SF46">
    <property type="entry name" value="LEUCINE RICH REPEAT-CONTAINING DOMAIN PROTEIN"/>
    <property type="match status" value="1"/>
</dbReference>
<dbReference type="EMBL" id="JABMIG020000518">
    <property type="protein sequence ID" value="KAL3775993.1"/>
    <property type="molecule type" value="Genomic_DNA"/>
</dbReference>
<dbReference type="InterPro" id="IPR009003">
    <property type="entry name" value="Peptidase_S1_PA"/>
</dbReference>
<dbReference type="InterPro" id="IPR003591">
    <property type="entry name" value="Leu-rich_rpt_typical-subtyp"/>
</dbReference>
<dbReference type="PANTHER" id="PTHR48051">
    <property type="match status" value="1"/>
</dbReference>
<dbReference type="Pfam" id="PF08477">
    <property type="entry name" value="Roc"/>
    <property type="match status" value="1"/>
</dbReference>
<sequence length="1563" mass="175130">MQPPTKSNEITHGRNGAYTSGHTIDDGAATGHIAALDTDNNAEGQPEDPYTSLFDTYGSYANIPRATVAHPPNLSHREISNLSGTTVDSSPSDYTESTTTYAEKMRRVKKVMEQCEAVGWPFRKKLILSNLNLRVEDVPVERICSDKLGPSLQKLSLVGNHFLCAVPEPLVVKLVGLRTLDLSKCNLRSLPEIWDLPLLKKLNLGRNKLSEFPNEFVFRGIPMLEQLELDENKLSKITLPRDLSVLSKLEYLDVNLNKITVIPDEISELHALKTIRCMNNSIEIVPEAVCQMDLRVLDVSSNPLIQPPLETCERGIFSMRRYYNCLRVEEHMDLAGTRVPEHEQGSASKGFIKKSLRPKSRKKKSFPASLCRSNMFRSVSEPSAALLFAPDGLKSPRSLMLELPRSGSLTIDESNEHVHRKALPSRGIDESSEQLVGFDEAEAVTGDVAINDTLKVIFVGMALSGKTSIIKRLIEGEKARIPHKDDRTIGVDIYQWKPSETNGSENSTVINTQIEVDEDLRSRMNDQVDVKFSVWDFAGQHVYHATHELFFSNQALYVLVWDMGANNPSTMRKRSSINEEELGAFKLTYDSSDEDDGDLFDSEQENRRIIRALEQDIDEKLNFWVECIQASAPGAAILPVASFDDYFSDITGNHEASVRCKLMKERLLKHEKRRIEGMKKRLAQFQSEEGSPVHEASIVQKLLCPLNRPKLIFGIDGQDVVRVSSKNYTGFDRLAAGIVNVATGRERGGLPYPVFRGHIGARIPRMRLEVRDLVRDMRERFKVVESGYFLCELEKRGIDSADDVSDALHFLTNIGELSYFGEVIKSGRKTIVKHEHSQPSNDLASSLLSDVDVYPIRDDDSSTSSSLEKVHQYSTGSSQQYSGYSGDSSTSGLDEFIFLNPRWLVAAVACILRHDLTREIHEVRRLLRQTENDSGSGTQSFNPVEFSEMLKTDVNYPVISSQDVRLLWETKRFTKKAAERALQYSNSRSVTPFEFLQRVLVRFGVFVPIDLTIDKACLGGKDYTLFGEYSESFPVDSVLVRNDQTPEFFFLPSLLGPEEPYEVWTFKTAESWKTTLCHTVLFPDGAPPGLMERLTSFVLNDLYTISSSTHDGCTDHNLRLKETLCWRSAFFLKTALDVVDAGNVAESIVEIFVTLVDQESNFCVASESMGIGMRRLVFSARGQAGDHGSKIWKGGYKRVVDIAKRYILREYGGLEFEFQYVCPQCLLKRPIAQVGVWNSSTMLSLAEVDPMIRCRYGHGVDIRLLTAMQGRFQSVVPRPNPTAYSYLQDINEADDIPVSDLLKAVVLVGVWDEFAERIVRAGSGFFVDKKRGFVVTAAHTLLDNITWREIRGGKIVIGVIPTNSSSNENVAVYRYFARIIAKDPSINEKGCCTLDACVLQITTRMENDVFDSGKEIGEQPERLLMNSPDAMKKEKFKQLSVSEKVELDETIRILGFNQGGEGLIESGDELNRCADFARGYVVMKFATTDVSEQKRFQPRSEIVVICPTIGGHSGGPCVNQQGEVIGILSRADPADKQRCYLVPTSEFIPLVKEAKRVLSSAIL</sequence>
<dbReference type="Pfam" id="PF13365">
    <property type="entry name" value="Trypsin_2"/>
    <property type="match status" value="1"/>
</dbReference>
<dbReference type="Gene3D" id="2.40.10.120">
    <property type="match status" value="1"/>
</dbReference>
<dbReference type="InterPro" id="IPR032675">
    <property type="entry name" value="LRR_dom_sf"/>
</dbReference>
<evidence type="ECO:0000313" key="4">
    <source>
        <dbReference type="EMBL" id="KAL3775993.1"/>
    </source>
</evidence>
<keyword evidence="2" id="KW-0677">Repeat</keyword>
<evidence type="ECO:0000256" key="3">
    <source>
        <dbReference type="SAM" id="MobiDB-lite"/>
    </source>
</evidence>
<evidence type="ECO:0000313" key="5">
    <source>
        <dbReference type="Proteomes" id="UP001516023"/>
    </source>
</evidence>
<feature type="region of interest" description="Disordered" evidence="3">
    <location>
        <begin position="859"/>
        <end position="886"/>
    </location>
</feature>
<organism evidence="4 5">
    <name type="scientific">Cyclotella cryptica</name>
    <dbReference type="NCBI Taxonomy" id="29204"/>
    <lineage>
        <taxon>Eukaryota</taxon>
        <taxon>Sar</taxon>
        <taxon>Stramenopiles</taxon>
        <taxon>Ochrophyta</taxon>
        <taxon>Bacillariophyta</taxon>
        <taxon>Coscinodiscophyceae</taxon>
        <taxon>Thalassiosirophycidae</taxon>
        <taxon>Stephanodiscales</taxon>
        <taxon>Stephanodiscaceae</taxon>
        <taxon>Cyclotella</taxon>
    </lineage>
</organism>
<comment type="caution">
    <text evidence="4">The sequence shown here is derived from an EMBL/GenBank/DDBJ whole genome shotgun (WGS) entry which is preliminary data.</text>
</comment>
<dbReference type="InterPro" id="IPR001611">
    <property type="entry name" value="Leu-rich_rpt"/>
</dbReference>
<proteinExistence type="predicted"/>
<dbReference type="InterPro" id="IPR050216">
    <property type="entry name" value="LRR_domain-containing"/>
</dbReference>
<name>A0ABD3NJB9_9STRA</name>
<feature type="region of interest" description="Disordered" evidence="3">
    <location>
        <begin position="1"/>
        <end position="21"/>
    </location>
</feature>
<dbReference type="SUPFAM" id="SSF50494">
    <property type="entry name" value="Trypsin-like serine proteases"/>
    <property type="match status" value="1"/>
</dbReference>
<keyword evidence="1" id="KW-0433">Leucine-rich repeat</keyword>
<dbReference type="SUPFAM" id="SSF52540">
    <property type="entry name" value="P-loop containing nucleoside triphosphate hydrolases"/>
    <property type="match status" value="1"/>
</dbReference>
<dbReference type="SUPFAM" id="SSF52058">
    <property type="entry name" value="L domain-like"/>
    <property type="match status" value="1"/>
</dbReference>
<evidence type="ECO:0000256" key="1">
    <source>
        <dbReference type="ARBA" id="ARBA00022614"/>
    </source>
</evidence>
<dbReference type="PROSITE" id="PS51450">
    <property type="entry name" value="LRR"/>
    <property type="match status" value="2"/>
</dbReference>
<gene>
    <name evidence="4" type="ORF">HJC23_006770</name>
</gene>
<dbReference type="Proteomes" id="UP001516023">
    <property type="component" value="Unassembled WGS sequence"/>
</dbReference>
<keyword evidence="5" id="KW-1185">Reference proteome</keyword>
<feature type="compositionally biased region" description="Low complexity" evidence="3">
    <location>
        <begin position="872"/>
        <end position="886"/>
    </location>
</feature>
<dbReference type="Gene3D" id="3.80.10.10">
    <property type="entry name" value="Ribonuclease Inhibitor"/>
    <property type="match status" value="1"/>
</dbReference>
<protein>
    <submittedName>
        <fullName evidence="4">Uncharacterized protein</fullName>
    </submittedName>
</protein>